<dbReference type="InterPro" id="IPR040170">
    <property type="entry name" value="Cytosol_ACT"/>
</dbReference>
<keyword evidence="6" id="KW-1185">Reference proteome</keyword>
<dbReference type="Gene3D" id="3.10.129.10">
    <property type="entry name" value="Hotdog Thioesterase"/>
    <property type="match status" value="1"/>
</dbReference>
<dbReference type="SUPFAM" id="SSF54637">
    <property type="entry name" value="Thioesterase/thiol ester dehydrase-isomerase"/>
    <property type="match status" value="1"/>
</dbReference>
<dbReference type="PANTHER" id="PTHR11049">
    <property type="entry name" value="ACYL COENZYME A THIOESTER HYDROLASE"/>
    <property type="match status" value="1"/>
</dbReference>
<evidence type="ECO:0000256" key="2">
    <source>
        <dbReference type="ARBA" id="ARBA00022801"/>
    </source>
</evidence>
<organism evidence="5 6">
    <name type="scientific">Vagococcus silagei</name>
    <dbReference type="NCBI Taxonomy" id="2508885"/>
    <lineage>
        <taxon>Bacteria</taxon>
        <taxon>Bacillati</taxon>
        <taxon>Bacillota</taxon>
        <taxon>Bacilli</taxon>
        <taxon>Lactobacillales</taxon>
        <taxon>Enterococcaceae</taxon>
        <taxon>Vagococcus</taxon>
    </lineage>
</organism>
<evidence type="ECO:0000313" key="6">
    <source>
        <dbReference type="Proteomes" id="UP000310506"/>
    </source>
</evidence>
<evidence type="ECO:0000313" key="5">
    <source>
        <dbReference type="EMBL" id="THB60906.1"/>
    </source>
</evidence>
<comment type="similarity">
    <text evidence="1">Belongs to the acyl coenzyme A hydrolase family.</text>
</comment>
<dbReference type="Pfam" id="PF03061">
    <property type="entry name" value="4HBT"/>
    <property type="match status" value="1"/>
</dbReference>
<sequence length="180" mass="20603">MFIKTPQTKKCRESRIIQTHRIFPADLNAHKALYGGKLMSFIDDTTSISASRHSRRPVMTASADELNFLHPLYENHSVCVEAYVTGTGHKSMEIFTKVIGEDLDTGERYLAATCFMTFVVVNVEEDYAGVPKVIPETHEEEAITEGYEERRLKRLLNFKQNKELASHLSLSIPWMDEKEH</sequence>
<evidence type="ECO:0000256" key="1">
    <source>
        <dbReference type="ARBA" id="ARBA00010458"/>
    </source>
</evidence>
<keyword evidence="2 3" id="KW-0378">Hydrolase</keyword>
<comment type="caution">
    <text evidence="5">The sequence shown here is derived from an EMBL/GenBank/DDBJ whole genome shotgun (WGS) entry which is preliminary data.</text>
</comment>
<dbReference type="GO" id="GO:0005829">
    <property type="term" value="C:cytosol"/>
    <property type="evidence" value="ECO:0007669"/>
    <property type="project" value="TreeGrafter"/>
</dbReference>
<reference evidence="5 6" key="1">
    <citation type="submission" date="2019-01" db="EMBL/GenBank/DDBJ databases">
        <title>Vagococcus silagei sp. nov. isolated from brewer's grain.</title>
        <authorList>
            <person name="Guu J.-R."/>
        </authorList>
    </citation>
    <scope>NUCLEOTIDE SEQUENCE [LARGE SCALE GENOMIC DNA]</scope>
    <source>
        <strain evidence="5 6">2B-2</strain>
    </source>
</reference>
<dbReference type="GO" id="GO:0006637">
    <property type="term" value="P:acyl-CoA metabolic process"/>
    <property type="evidence" value="ECO:0007669"/>
    <property type="project" value="TreeGrafter"/>
</dbReference>
<dbReference type="InterPro" id="IPR006683">
    <property type="entry name" value="Thioestr_dom"/>
</dbReference>
<dbReference type="PROSITE" id="PS51770">
    <property type="entry name" value="HOTDOG_ACOT"/>
    <property type="match status" value="1"/>
</dbReference>
<accession>A0A4S3B5Y5</accession>
<dbReference type="CDD" id="cd03442">
    <property type="entry name" value="BFIT_BACH"/>
    <property type="match status" value="1"/>
</dbReference>
<dbReference type="GO" id="GO:0052816">
    <property type="term" value="F:long-chain fatty acyl-CoA hydrolase activity"/>
    <property type="evidence" value="ECO:0007669"/>
    <property type="project" value="TreeGrafter"/>
</dbReference>
<protein>
    <submittedName>
        <fullName evidence="5">Acyl-CoA thioesterase</fullName>
    </submittedName>
</protein>
<dbReference type="Proteomes" id="UP000310506">
    <property type="component" value="Unassembled WGS sequence"/>
</dbReference>
<name>A0A4S3B5Y5_9ENTE</name>
<dbReference type="EMBL" id="SDGV01000017">
    <property type="protein sequence ID" value="THB60906.1"/>
    <property type="molecule type" value="Genomic_DNA"/>
</dbReference>
<evidence type="ECO:0000256" key="3">
    <source>
        <dbReference type="PROSITE-ProRule" id="PRU01106"/>
    </source>
</evidence>
<feature type="domain" description="HotDog ACOT-type" evidence="4">
    <location>
        <begin position="12"/>
        <end position="124"/>
    </location>
</feature>
<dbReference type="InterPro" id="IPR033120">
    <property type="entry name" value="HOTDOG_ACOT"/>
</dbReference>
<dbReference type="GO" id="GO:0009062">
    <property type="term" value="P:fatty acid catabolic process"/>
    <property type="evidence" value="ECO:0007669"/>
    <property type="project" value="TreeGrafter"/>
</dbReference>
<dbReference type="RefSeq" id="WP_136137153.1">
    <property type="nucleotide sequence ID" value="NZ_SDGV01000017.1"/>
</dbReference>
<proteinExistence type="inferred from homology"/>
<evidence type="ECO:0000259" key="4">
    <source>
        <dbReference type="PROSITE" id="PS51770"/>
    </source>
</evidence>
<dbReference type="InterPro" id="IPR029069">
    <property type="entry name" value="HotDog_dom_sf"/>
</dbReference>
<dbReference type="OrthoDB" id="9791628at2"/>
<gene>
    <name evidence="5" type="ORF">ESZ54_08040</name>
</gene>
<dbReference type="PANTHER" id="PTHR11049:SF24">
    <property type="entry name" value="CYTOSOLIC ACYL COENZYME A THIOESTER HYDROLASE"/>
    <property type="match status" value="1"/>
</dbReference>
<dbReference type="AlphaFoldDB" id="A0A4S3B5Y5"/>